<evidence type="ECO:0000256" key="1">
    <source>
        <dbReference type="ARBA" id="ARBA00006484"/>
    </source>
</evidence>
<dbReference type="InterPro" id="IPR036291">
    <property type="entry name" value="NAD(P)-bd_dom_sf"/>
</dbReference>
<keyword evidence="2 3" id="KW-0560">Oxidoreductase</keyword>
<evidence type="ECO:0000313" key="3">
    <source>
        <dbReference type="EMBL" id="CAA9516129.1"/>
    </source>
</evidence>
<evidence type="ECO:0000256" key="2">
    <source>
        <dbReference type="ARBA" id="ARBA00023002"/>
    </source>
</evidence>
<comment type="similarity">
    <text evidence="1">Belongs to the short-chain dehydrogenases/reductases (SDR) family.</text>
</comment>
<name>A0A6J4T7I2_9ACTN</name>
<dbReference type="AlphaFoldDB" id="A0A6J4T7I2"/>
<dbReference type="FunFam" id="3.40.50.720:FF:000084">
    <property type="entry name" value="Short-chain dehydrogenase reductase"/>
    <property type="match status" value="1"/>
</dbReference>
<dbReference type="Gene3D" id="3.40.50.720">
    <property type="entry name" value="NAD(P)-binding Rossmann-like Domain"/>
    <property type="match status" value="1"/>
</dbReference>
<dbReference type="EMBL" id="CADCVO010000500">
    <property type="protein sequence ID" value="CAA9516129.1"/>
    <property type="molecule type" value="Genomic_DNA"/>
</dbReference>
<dbReference type="EC" id="1.1.1.100" evidence="3"/>
<dbReference type="InterPro" id="IPR020904">
    <property type="entry name" value="Sc_DH/Rdtase_CS"/>
</dbReference>
<dbReference type="PANTHER" id="PTHR42760">
    <property type="entry name" value="SHORT-CHAIN DEHYDROGENASES/REDUCTASES FAMILY MEMBER"/>
    <property type="match status" value="1"/>
</dbReference>
<sequence length="248" mass="26136">MSALDGRVAIVTGGAQGIGRAIADGLAAEGARIVIADLRGAEAAAGRYPDGVGLTVDVASEADTARMAEETVARCGRIDILVNNAGLYATLAMRPFDQIDVDEWRRVMDVNVMSMFLTCRAVVPHMRAQGGGRIVNISSGTPFRGVPFLLHYVTSKGAIVALTRALAKELGGDEVLVNCVAPGFTMSEGVRDNQEVVKALREVSLASRTLKRDQEPEDVVGAVVFLCGPGASFVTGQTMVIDGGQYFH</sequence>
<dbReference type="Pfam" id="PF13561">
    <property type="entry name" value="adh_short_C2"/>
    <property type="match status" value="1"/>
</dbReference>
<dbReference type="CDD" id="cd05233">
    <property type="entry name" value="SDR_c"/>
    <property type="match status" value="1"/>
</dbReference>
<organism evidence="3">
    <name type="scientific">uncultured Solirubrobacteraceae bacterium</name>
    <dbReference type="NCBI Taxonomy" id="1162706"/>
    <lineage>
        <taxon>Bacteria</taxon>
        <taxon>Bacillati</taxon>
        <taxon>Actinomycetota</taxon>
        <taxon>Thermoleophilia</taxon>
        <taxon>Solirubrobacterales</taxon>
        <taxon>Solirubrobacteraceae</taxon>
        <taxon>environmental samples</taxon>
    </lineage>
</organism>
<dbReference type="GO" id="GO:0004316">
    <property type="term" value="F:3-oxoacyl-[acyl-carrier-protein] reductase (NADPH) activity"/>
    <property type="evidence" value="ECO:0007669"/>
    <property type="project" value="UniProtKB-EC"/>
</dbReference>
<dbReference type="NCBIfam" id="NF005559">
    <property type="entry name" value="PRK07231.1"/>
    <property type="match status" value="1"/>
</dbReference>
<reference evidence="3" key="1">
    <citation type="submission" date="2020-02" db="EMBL/GenBank/DDBJ databases">
        <authorList>
            <person name="Meier V. D."/>
        </authorList>
    </citation>
    <scope>NUCLEOTIDE SEQUENCE</scope>
    <source>
        <strain evidence="3">AVDCRST_MAG13</strain>
    </source>
</reference>
<dbReference type="PRINTS" id="PR00081">
    <property type="entry name" value="GDHRDH"/>
</dbReference>
<dbReference type="InterPro" id="IPR002347">
    <property type="entry name" value="SDR_fam"/>
</dbReference>
<accession>A0A6J4T7I2</accession>
<dbReference type="PRINTS" id="PR00080">
    <property type="entry name" value="SDRFAMILY"/>
</dbReference>
<gene>
    <name evidence="3" type="ORF">AVDCRST_MAG13-3090</name>
</gene>
<dbReference type="SUPFAM" id="SSF51735">
    <property type="entry name" value="NAD(P)-binding Rossmann-fold domains"/>
    <property type="match status" value="1"/>
</dbReference>
<protein>
    <submittedName>
        <fullName evidence="3">3-oxoacyl-[acyl-carrier protein] reductase</fullName>
        <ecNumber evidence="3">1.1.1.100</ecNumber>
    </submittedName>
</protein>
<proteinExistence type="inferred from homology"/>
<dbReference type="PROSITE" id="PS00061">
    <property type="entry name" value="ADH_SHORT"/>
    <property type="match status" value="1"/>
</dbReference>
<dbReference type="PANTHER" id="PTHR42760:SF133">
    <property type="entry name" value="3-OXOACYL-[ACYL-CARRIER-PROTEIN] REDUCTASE"/>
    <property type="match status" value="1"/>
</dbReference>